<feature type="compositionally biased region" description="Low complexity" evidence="7">
    <location>
        <begin position="351"/>
        <end position="364"/>
    </location>
</feature>
<dbReference type="GO" id="GO:0005737">
    <property type="term" value="C:cytoplasm"/>
    <property type="evidence" value="ECO:0007669"/>
    <property type="project" value="TreeGrafter"/>
</dbReference>
<gene>
    <name evidence="9" type="ORF">EUX98_g8445</name>
</gene>
<protein>
    <recommendedName>
        <fullName evidence="8">Protein kinase domain-containing protein</fullName>
    </recommendedName>
</protein>
<evidence type="ECO:0000259" key="8">
    <source>
        <dbReference type="PROSITE" id="PS50011"/>
    </source>
</evidence>
<proteinExistence type="inferred from homology"/>
<dbReference type="Gene3D" id="3.30.200.20">
    <property type="entry name" value="Phosphorylase Kinase, domain 1"/>
    <property type="match status" value="1"/>
</dbReference>
<feature type="compositionally biased region" description="Low complexity" evidence="7">
    <location>
        <begin position="70"/>
        <end position="84"/>
    </location>
</feature>
<feature type="compositionally biased region" description="Low complexity" evidence="7">
    <location>
        <begin position="324"/>
        <end position="336"/>
    </location>
</feature>
<evidence type="ECO:0000256" key="4">
    <source>
        <dbReference type="ARBA" id="ARBA00022840"/>
    </source>
</evidence>
<dbReference type="EMBL" id="SGPM01000462">
    <property type="protein sequence ID" value="THH21177.1"/>
    <property type="molecule type" value="Genomic_DNA"/>
</dbReference>
<dbReference type="InterPro" id="IPR011009">
    <property type="entry name" value="Kinase-like_dom_sf"/>
</dbReference>
<dbReference type="Proteomes" id="UP000308730">
    <property type="component" value="Unassembled WGS sequence"/>
</dbReference>
<evidence type="ECO:0000256" key="5">
    <source>
        <dbReference type="ARBA" id="ARBA00037982"/>
    </source>
</evidence>
<evidence type="ECO:0000256" key="7">
    <source>
        <dbReference type="SAM" id="MobiDB-lite"/>
    </source>
</evidence>
<dbReference type="SMART" id="SM00220">
    <property type="entry name" value="S_TKc"/>
    <property type="match status" value="1"/>
</dbReference>
<keyword evidence="1" id="KW-0808">Transferase</keyword>
<evidence type="ECO:0000256" key="6">
    <source>
        <dbReference type="PROSITE-ProRule" id="PRU10141"/>
    </source>
</evidence>
<accession>A0A4S4M8X3</accession>
<comment type="caution">
    <text evidence="9">The sequence shown here is derived from an EMBL/GenBank/DDBJ whole genome shotgun (WGS) entry which is preliminary data.</text>
</comment>
<evidence type="ECO:0000313" key="9">
    <source>
        <dbReference type="EMBL" id="THH21177.1"/>
    </source>
</evidence>
<name>A0A4S4M8X3_9APHY</name>
<dbReference type="OrthoDB" id="5337378at2759"/>
<dbReference type="AlphaFoldDB" id="A0A4S4M8X3"/>
<dbReference type="Gene3D" id="1.10.510.10">
    <property type="entry name" value="Transferase(Phosphotransferase) domain 1"/>
    <property type="match status" value="1"/>
</dbReference>
<evidence type="ECO:0000313" key="10">
    <source>
        <dbReference type="Proteomes" id="UP000308730"/>
    </source>
</evidence>
<dbReference type="PANTHER" id="PTHR11042:SF190">
    <property type="entry name" value="MITOSIS INHIBITOR PROTEIN KINASE MIK1"/>
    <property type="match status" value="1"/>
</dbReference>
<feature type="region of interest" description="Disordered" evidence="7">
    <location>
        <begin position="712"/>
        <end position="731"/>
    </location>
</feature>
<dbReference type="PROSITE" id="PS00107">
    <property type="entry name" value="PROTEIN_KINASE_ATP"/>
    <property type="match status" value="1"/>
</dbReference>
<comment type="similarity">
    <text evidence="5">Belongs to the protein kinase superfamily. Ser/Thr protein kinase family. GCN2 subfamily.</text>
</comment>
<feature type="region of interest" description="Disordered" evidence="7">
    <location>
        <begin position="683"/>
        <end position="705"/>
    </location>
</feature>
<dbReference type="InterPro" id="IPR008271">
    <property type="entry name" value="Ser/Thr_kinase_AS"/>
</dbReference>
<evidence type="ECO:0000256" key="3">
    <source>
        <dbReference type="ARBA" id="ARBA00022777"/>
    </source>
</evidence>
<dbReference type="GO" id="GO:0005634">
    <property type="term" value="C:nucleus"/>
    <property type="evidence" value="ECO:0007669"/>
    <property type="project" value="TreeGrafter"/>
</dbReference>
<dbReference type="PROSITE" id="PS50011">
    <property type="entry name" value="PROTEIN_KINASE_DOM"/>
    <property type="match status" value="1"/>
</dbReference>
<keyword evidence="3" id="KW-0418">Kinase</keyword>
<feature type="region of interest" description="Disordered" evidence="7">
    <location>
        <begin position="404"/>
        <end position="516"/>
    </location>
</feature>
<dbReference type="SUPFAM" id="SSF56112">
    <property type="entry name" value="Protein kinase-like (PK-like)"/>
    <property type="match status" value="1"/>
</dbReference>
<dbReference type="InterPro" id="IPR000719">
    <property type="entry name" value="Prot_kinase_dom"/>
</dbReference>
<feature type="compositionally biased region" description="Polar residues" evidence="7">
    <location>
        <begin position="469"/>
        <end position="484"/>
    </location>
</feature>
<feature type="compositionally biased region" description="Low complexity" evidence="7">
    <location>
        <begin position="775"/>
        <end position="794"/>
    </location>
</feature>
<keyword evidence="4 6" id="KW-0067">ATP-binding</keyword>
<feature type="domain" description="Protein kinase" evidence="8">
    <location>
        <begin position="863"/>
        <end position="1132"/>
    </location>
</feature>
<dbReference type="Pfam" id="PF00069">
    <property type="entry name" value="Pkinase"/>
    <property type="match status" value="1"/>
</dbReference>
<dbReference type="GO" id="GO:0110031">
    <property type="term" value="P:negative regulation of G2/MI transition of meiotic cell cycle"/>
    <property type="evidence" value="ECO:0007669"/>
    <property type="project" value="TreeGrafter"/>
</dbReference>
<feature type="region of interest" description="Disordered" evidence="7">
    <location>
        <begin position="248"/>
        <end position="267"/>
    </location>
</feature>
<reference evidence="9 10" key="1">
    <citation type="submission" date="2019-02" db="EMBL/GenBank/DDBJ databases">
        <title>Genome sequencing of the rare red list fungi Antrodiella citrinella (Flaviporus citrinellus).</title>
        <authorList>
            <person name="Buettner E."/>
            <person name="Kellner H."/>
        </authorList>
    </citation>
    <scope>NUCLEOTIDE SEQUENCE [LARGE SCALE GENOMIC DNA]</scope>
    <source>
        <strain evidence="9 10">DSM 108506</strain>
    </source>
</reference>
<sequence>MLASTPPSEYRLYRPTRRDISPYAKHVTPSRMAPSAYRAPPILTPSPLKRQAMPMDEDDVFSSPLPASFSPRPTATRPPKARSAWPDHDDDGYFLAPSSSYSQPLVPSSSPMPMRTPIKKLSRPALSNKHINSPSSAAAGTKRKPTPVTFATPSRKRTLTPLTTARELDDSESSVLGFDRLAPLAAPRFSTRTPHHKMETDILGRQADSMTRLRLQDREALRDMSGDESGYDSGPEVLELSDAGKRLAPSTVKGKGKLKPPPLQPTGLNLLLKQGKVHDDEVVEAISPGGHVTKRRARSRPVSAELRSAQSVQSTPLVDKTTKAHASPALSSASPSTVQFPTLNLMRLRRTSNSSTTSSEGSPRSRQRMSVTNLPRIRTESGSNDTQPRALSRFSSASSATFFFGPSIPQPGREGNALASSTSGNGHLGVPGSERPAMTSRHSYGGGSSLLPGTSGHDSEDEFFLSNGPPDSSFSFSVAGSTPSPQKPHREEVSPLPKKFRPRDSGIALDESDGGDFFCDDGVPRASTSVSTMGSNSDSEALVTPGFAPGENSGWPTVVNLDSDDESYGGLRSDGLSADRSVDDFIMRYLAGGGKSSVKGQGEPKRVPGTPVKRVRTAQILDRPWQSAVTHKIGFPEFNAPSVPGAPNGKGKPRKSLPAAFPMAATSKSSRPERIRRNALKVAEPPKPQVPMDVEAEEDEETSPTLRRDVRYDGLGLGRPPVPPFGPGVPGKSGRIPPWIMRRSSSGAFSSGSETCTSLSVTPTRATVTKDWNFPATTASSSSATPIDSPTASAVARHMPPPALSHHQRGHTDSAANPSPKKNMGLFAQPAPRHSLPLQSGFLRTRRSIAFGEEQAGRFESNFVEIEELGRGQFGRVMKVRYKQKPQVFAVKKSKRYEGVKHRRRLREEVDVLKHLAEAAGKHYGTHDQTLAQAHTVRVGCHPNVLGYVDSWEEDETLFIQTELCELGNFGNFLWAYGKAFPRLDEARVWKIFADLSSGLEFIHDAGVIHLDLKPANIFVTGEGRLKIGDFASTSSGFEREGDKFYLAPEVLQGKYSKAADIFSLGLIMLEAATNIVVPDQGVSWHRLRHDNFTQVDFTDLSSELVLLLKKMLQSEPAKRVTATLVAHHPVVRNARERMDQMRIQSGATFPASPLAGVPDGWLDEILCSDDEDDDSMDTSL</sequence>
<feature type="region of interest" description="Disordered" evidence="7">
    <location>
        <begin position="1"/>
        <end position="89"/>
    </location>
</feature>
<feature type="region of interest" description="Disordered" evidence="7">
    <location>
        <begin position="285"/>
        <end position="391"/>
    </location>
</feature>
<organism evidence="9 10">
    <name type="scientific">Antrodiella citrinella</name>
    <dbReference type="NCBI Taxonomy" id="2447956"/>
    <lineage>
        <taxon>Eukaryota</taxon>
        <taxon>Fungi</taxon>
        <taxon>Dikarya</taxon>
        <taxon>Basidiomycota</taxon>
        <taxon>Agaricomycotina</taxon>
        <taxon>Agaricomycetes</taxon>
        <taxon>Polyporales</taxon>
        <taxon>Steccherinaceae</taxon>
        <taxon>Antrodiella</taxon>
    </lineage>
</organism>
<feature type="region of interest" description="Disordered" evidence="7">
    <location>
        <begin position="126"/>
        <end position="152"/>
    </location>
</feature>
<evidence type="ECO:0000256" key="1">
    <source>
        <dbReference type="ARBA" id="ARBA00022679"/>
    </source>
</evidence>
<dbReference type="GO" id="GO:0004713">
    <property type="term" value="F:protein tyrosine kinase activity"/>
    <property type="evidence" value="ECO:0007669"/>
    <property type="project" value="TreeGrafter"/>
</dbReference>
<dbReference type="PANTHER" id="PTHR11042">
    <property type="entry name" value="EUKARYOTIC TRANSLATION INITIATION FACTOR 2-ALPHA KINASE EIF2-ALPHA KINASE -RELATED"/>
    <property type="match status" value="1"/>
</dbReference>
<dbReference type="InterPro" id="IPR050339">
    <property type="entry name" value="CC_SR_Kinase"/>
</dbReference>
<feature type="binding site" evidence="6">
    <location>
        <position position="893"/>
    </location>
    <ligand>
        <name>ATP</name>
        <dbReference type="ChEBI" id="CHEBI:30616"/>
    </ligand>
</feature>
<feature type="region of interest" description="Disordered" evidence="7">
    <location>
        <begin position="775"/>
        <end position="825"/>
    </location>
</feature>
<feature type="compositionally biased region" description="Polar residues" evidence="7">
    <location>
        <begin position="380"/>
        <end position="389"/>
    </location>
</feature>
<dbReference type="InterPro" id="IPR017441">
    <property type="entry name" value="Protein_kinase_ATP_BS"/>
</dbReference>
<dbReference type="GO" id="GO:0005524">
    <property type="term" value="F:ATP binding"/>
    <property type="evidence" value="ECO:0007669"/>
    <property type="project" value="UniProtKB-UniRule"/>
</dbReference>
<feature type="compositionally biased region" description="Polar residues" evidence="7">
    <location>
        <begin position="129"/>
        <end position="138"/>
    </location>
</feature>
<keyword evidence="10" id="KW-1185">Reference proteome</keyword>
<evidence type="ECO:0000256" key="2">
    <source>
        <dbReference type="ARBA" id="ARBA00022741"/>
    </source>
</evidence>
<keyword evidence="2 6" id="KW-0547">Nucleotide-binding</keyword>
<dbReference type="PROSITE" id="PS00108">
    <property type="entry name" value="PROTEIN_KINASE_ST"/>
    <property type="match status" value="1"/>
</dbReference>